<dbReference type="OrthoDB" id="148331at2759"/>
<proteinExistence type="predicted"/>
<protein>
    <submittedName>
        <fullName evidence="1">Actin-related protein 2/3 complex subunit 2A</fullName>
    </submittedName>
</protein>
<feature type="non-terminal residue" evidence="1">
    <location>
        <position position="1"/>
    </location>
</feature>
<evidence type="ECO:0000313" key="2">
    <source>
        <dbReference type="Proteomes" id="UP000036987"/>
    </source>
</evidence>
<organism evidence="1 2">
    <name type="scientific">Zostera marina</name>
    <name type="common">Eelgrass</name>
    <dbReference type="NCBI Taxonomy" id="29655"/>
    <lineage>
        <taxon>Eukaryota</taxon>
        <taxon>Viridiplantae</taxon>
        <taxon>Streptophyta</taxon>
        <taxon>Embryophyta</taxon>
        <taxon>Tracheophyta</taxon>
        <taxon>Spermatophyta</taxon>
        <taxon>Magnoliopsida</taxon>
        <taxon>Liliopsida</taxon>
        <taxon>Zosteraceae</taxon>
        <taxon>Zostera</taxon>
    </lineage>
</organism>
<name>A0A0K9P5A1_ZOSMR</name>
<reference evidence="2" key="1">
    <citation type="journal article" date="2016" name="Nature">
        <title>The genome of the seagrass Zostera marina reveals angiosperm adaptation to the sea.</title>
        <authorList>
            <person name="Olsen J.L."/>
            <person name="Rouze P."/>
            <person name="Verhelst B."/>
            <person name="Lin Y.-C."/>
            <person name="Bayer T."/>
            <person name="Collen J."/>
            <person name="Dattolo E."/>
            <person name="De Paoli E."/>
            <person name="Dittami S."/>
            <person name="Maumus F."/>
            <person name="Michel G."/>
            <person name="Kersting A."/>
            <person name="Lauritano C."/>
            <person name="Lohaus R."/>
            <person name="Toepel M."/>
            <person name="Tonon T."/>
            <person name="Vanneste K."/>
            <person name="Amirebrahimi M."/>
            <person name="Brakel J."/>
            <person name="Bostroem C."/>
            <person name="Chovatia M."/>
            <person name="Grimwood J."/>
            <person name="Jenkins J.W."/>
            <person name="Jueterbock A."/>
            <person name="Mraz A."/>
            <person name="Stam W.T."/>
            <person name="Tice H."/>
            <person name="Bornberg-Bauer E."/>
            <person name="Green P.J."/>
            <person name="Pearson G.A."/>
            <person name="Procaccini G."/>
            <person name="Duarte C.M."/>
            <person name="Schmutz J."/>
            <person name="Reusch T.B.H."/>
            <person name="Van de Peer Y."/>
        </authorList>
    </citation>
    <scope>NUCLEOTIDE SEQUENCE [LARGE SCALE GENOMIC DNA]</scope>
    <source>
        <strain evidence="2">cv. Finnish</strain>
    </source>
</reference>
<accession>A0A0K9P5A1</accession>
<comment type="caution">
    <text evidence="1">The sequence shown here is derived from an EMBL/GenBank/DDBJ whole genome shotgun (WGS) entry which is preliminary data.</text>
</comment>
<sequence>ALDRAKPESEEIKLHTRSFKRLGIRQARDHSF</sequence>
<gene>
    <name evidence="1" type="ORF">ZOSMA_40G00460</name>
</gene>
<dbReference type="EMBL" id="LFYR01001237">
    <property type="protein sequence ID" value="KMZ63417.1"/>
    <property type="molecule type" value="Genomic_DNA"/>
</dbReference>
<dbReference type="Proteomes" id="UP000036987">
    <property type="component" value="Unassembled WGS sequence"/>
</dbReference>
<keyword evidence="2" id="KW-1185">Reference proteome</keyword>
<evidence type="ECO:0000313" key="1">
    <source>
        <dbReference type="EMBL" id="KMZ63417.1"/>
    </source>
</evidence>
<dbReference type="AlphaFoldDB" id="A0A0K9P5A1"/>